<dbReference type="Pfam" id="PF00356">
    <property type="entry name" value="LacI"/>
    <property type="match status" value="1"/>
</dbReference>
<dbReference type="Gene3D" id="1.10.260.40">
    <property type="entry name" value="lambda repressor-like DNA-binding domains"/>
    <property type="match status" value="1"/>
</dbReference>
<sequence length="343" mass="38768">MKKKITMQFIADSLGLSRNTVSKVLNGYPGVSNETKEKVIKKAIELNYKYFSNTDIEKFNGKETGNIALLTANMPTSSHYGTSFLNGFEGKIRSEGYNLSYYIIREAEINALLLPNSFQTSKIDGIICIELFDKNYIELINKLKIPTIFADTSADVFYPELVADIILMENEHNVYGITKKLIDKGYTNIGFVGDYNHCRSFYERWIGFNHALLDSNLQLNLSYCIIDDDKFFSSDWIGDQLDRMKSLPSAFFCANDFIAINVLSALKERNIKVPDDIVICGFDDSIESKIVEPSLTTVHIFSNEMGVIAAETLLSRIKNPSRPPQIIHVKTEPIFRNSTGNIL</sequence>
<evidence type="ECO:0000313" key="6">
    <source>
        <dbReference type="EMBL" id="AST58282.1"/>
    </source>
</evidence>
<organism evidence="6 7">
    <name type="scientific">Thermoanaerobacterium thermosaccharolyticum</name>
    <name type="common">Clostridium thermosaccharolyticum</name>
    <dbReference type="NCBI Taxonomy" id="1517"/>
    <lineage>
        <taxon>Bacteria</taxon>
        <taxon>Bacillati</taxon>
        <taxon>Bacillota</taxon>
        <taxon>Clostridia</taxon>
        <taxon>Thermoanaerobacterales</taxon>
        <taxon>Thermoanaerobacteraceae</taxon>
        <taxon>Thermoanaerobacterium</taxon>
    </lineage>
</organism>
<dbReference type="SMART" id="SM00354">
    <property type="entry name" value="HTH_LACI"/>
    <property type="match status" value="1"/>
</dbReference>
<evidence type="ECO:0000256" key="2">
    <source>
        <dbReference type="ARBA" id="ARBA00023015"/>
    </source>
</evidence>
<name>A0A223I0M6_THETR</name>
<dbReference type="CDD" id="cd19974">
    <property type="entry name" value="PBP1_LacI-like"/>
    <property type="match status" value="1"/>
</dbReference>
<dbReference type="RefSeq" id="WP_094397650.1">
    <property type="nucleotide sequence ID" value="NZ_CP016893.1"/>
</dbReference>
<evidence type="ECO:0000256" key="4">
    <source>
        <dbReference type="ARBA" id="ARBA00023163"/>
    </source>
</evidence>
<reference evidence="6 7" key="1">
    <citation type="submission" date="2016-08" db="EMBL/GenBank/DDBJ databases">
        <title>A novel genetic cassette of butanologenic Thermoanaerobacterium thermosaccharolyticum that directly convert cellulose to butanol.</title>
        <authorList>
            <person name="Li T."/>
            <person name="He J."/>
        </authorList>
    </citation>
    <scope>NUCLEOTIDE SEQUENCE [LARGE SCALE GENOMIC DNA]</scope>
    <source>
        <strain evidence="6 7">TG57</strain>
    </source>
</reference>
<dbReference type="InterPro" id="IPR046335">
    <property type="entry name" value="LacI/GalR-like_sensor"/>
</dbReference>
<accession>A0A223I0M6</accession>
<dbReference type="Gene3D" id="3.40.50.2300">
    <property type="match status" value="2"/>
</dbReference>
<dbReference type="AlphaFoldDB" id="A0A223I0M6"/>
<evidence type="ECO:0000313" key="7">
    <source>
        <dbReference type="Proteomes" id="UP000214975"/>
    </source>
</evidence>
<keyword evidence="3" id="KW-0238">DNA-binding</keyword>
<dbReference type="CDD" id="cd01392">
    <property type="entry name" value="HTH_LacI"/>
    <property type="match status" value="1"/>
</dbReference>
<proteinExistence type="predicted"/>
<dbReference type="PANTHER" id="PTHR30146">
    <property type="entry name" value="LACI-RELATED TRANSCRIPTIONAL REPRESSOR"/>
    <property type="match status" value="1"/>
</dbReference>
<dbReference type="InterPro" id="IPR028082">
    <property type="entry name" value="Peripla_BP_I"/>
</dbReference>
<evidence type="ECO:0000259" key="5">
    <source>
        <dbReference type="PROSITE" id="PS50932"/>
    </source>
</evidence>
<dbReference type="PANTHER" id="PTHR30146:SF148">
    <property type="entry name" value="HTH-TYPE TRANSCRIPTIONAL REPRESSOR PURR-RELATED"/>
    <property type="match status" value="1"/>
</dbReference>
<evidence type="ECO:0000256" key="1">
    <source>
        <dbReference type="ARBA" id="ARBA00022491"/>
    </source>
</evidence>
<keyword evidence="1" id="KW-0678">Repressor</keyword>
<dbReference type="EMBL" id="CP016893">
    <property type="protein sequence ID" value="AST58282.1"/>
    <property type="molecule type" value="Genomic_DNA"/>
</dbReference>
<dbReference type="PROSITE" id="PS50932">
    <property type="entry name" value="HTH_LACI_2"/>
    <property type="match status" value="1"/>
</dbReference>
<feature type="domain" description="HTH lacI-type" evidence="5">
    <location>
        <begin position="5"/>
        <end position="49"/>
    </location>
</feature>
<dbReference type="SUPFAM" id="SSF47413">
    <property type="entry name" value="lambda repressor-like DNA-binding domains"/>
    <property type="match status" value="1"/>
</dbReference>
<dbReference type="Pfam" id="PF13377">
    <property type="entry name" value="Peripla_BP_3"/>
    <property type="match status" value="1"/>
</dbReference>
<keyword evidence="2" id="KW-0805">Transcription regulation</keyword>
<dbReference type="SUPFAM" id="SSF53822">
    <property type="entry name" value="Periplasmic binding protein-like I"/>
    <property type="match status" value="1"/>
</dbReference>
<keyword evidence="4" id="KW-0804">Transcription</keyword>
<dbReference type="GO" id="GO:0003700">
    <property type="term" value="F:DNA-binding transcription factor activity"/>
    <property type="evidence" value="ECO:0007669"/>
    <property type="project" value="TreeGrafter"/>
</dbReference>
<protein>
    <submittedName>
        <fullName evidence="6">LacI family transcriptional regulator</fullName>
    </submittedName>
</protein>
<dbReference type="InterPro" id="IPR010982">
    <property type="entry name" value="Lambda_DNA-bd_dom_sf"/>
</dbReference>
<dbReference type="GO" id="GO:0000976">
    <property type="term" value="F:transcription cis-regulatory region binding"/>
    <property type="evidence" value="ECO:0007669"/>
    <property type="project" value="TreeGrafter"/>
</dbReference>
<gene>
    <name evidence="6" type="ORF">Thert_02377</name>
</gene>
<dbReference type="Proteomes" id="UP000214975">
    <property type="component" value="Chromosome"/>
</dbReference>
<dbReference type="InterPro" id="IPR000843">
    <property type="entry name" value="HTH_LacI"/>
</dbReference>
<evidence type="ECO:0000256" key="3">
    <source>
        <dbReference type="ARBA" id="ARBA00023125"/>
    </source>
</evidence>